<dbReference type="PANTHER" id="PTHR43168">
    <property type="entry name" value="50S RIBOSOMAL PROTEIN L33, CHLOROPLASTIC"/>
    <property type="match status" value="1"/>
</dbReference>
<comment type="similarity">
    <text evidence="1 5">Belongs to the bacterial ribosomal protein bL33 family.</text>
</comment>
<dbReference type="GeneID" id="60059340"/>
<evidence type="ECO:0000256" key="5">
    <source>
        <dbReference type="HAMAP-Rule" id="MF_00294"/>
    </source>
</evidence>
<sequence length="49" mass="5856">MRVNLTLKCTVCGEENYISKKNKRNNPERLEMNKYCPRCKKATAHREKK</sequence>
<dbReference type="InterPro" id="IPR038584">
    <property type="entry name" value="Ribosomal_bL33_sf"/>
</dbReference>
<evidence type="ECO:0000256" key="4">
    <source>
        <dbReference type="ARBA" id="ARBA00035176"/>
    </source>
</evidence>
<dbReference type="EMBL" id="WMQE01000016">
    <property type="protein sequence ID" value="MTK21427.1"/>
    <property type="molecule type" value="Genomic_DNA"/>
</dbReference>
<protein>
    <recommendedName>
        <fullName evidence="4 5">Large ribosomal subunit protein bL33</fullName>
    </recommendedName>
</protein>
<dbReference type="GO" id="GO:0006412">
    <property type="term" value="P:translation"/>
    <property type="evidence" value="ECO:0007669"/>
    <property type="project" value="UniProtKB-UniRule"/>
</dbReference>
<evidence type="ECO:0000256" key="1">
    <source>
        <dbReference type="ARBA" id="ARBA00007596"/>
    </source>
</evidence>
<evidence type="ECO:0000256" key="2">
    <source>
        <dbReference type="ARBA" id="ARBA00022980"/>
    </source>
</evidence>
<dbReference type="PANTHER" id="PTHR43168:SF2">
    <property type="entry name" value="LARGE RIBOSOMAL SUBUNIT PROTEIN BL33C"/>
    <property type="match status" value="1"/>
</dbReference>
<dbReference type="GO" id="GO:0005737">
    <property type="term" value="C:cytoplasm"/>
    <property type="evidence" value="ECO:0007669"/>
    <property type="project" value="UniProtKB-ARBA"/>
</dbReference>
<dbReference type="GO" id="GO:1990904">
    <property type="term" value="C:ribonucleoprotein complex"/>
    <property type="evidence" value="ECO:0007669"/>
    <property type="project" value="UniProtKB-KW"/>
</dbReference>
<dbReference type="RefSeq" id="WP_006785801.1">
    <property type="nucleotide sequence ID" value="NZ_CABJBH010000003.1"/>
</dbReference>
<gene>
    <name evidence="5 6" type="primary">rpmG</name>
    <name evidence="6" type="ORF">GMA92_08335</name>
</gene>
<dbReference type="InterPro" id="IPR018264">
    <property type="entry name" value="Ribosomal_bL33_CS"/>
</dbReference>
<name>A0A6A8SFJ3_9FIRM</name>
<dbReference type="NCBIfam" id="NF001860">
    <property type="entry name" value="PRK00595.1"/>
    <property type="match status" value="1"/>
</dbReference>
<keyword evidence="2 5" id="KW-0689">Ribosomal protein</keyword>
<comment type="caution">
    <text evidence="6">The sequence shown here is derived from an EMBL/GenBank/DDBJ whole genome shotgun (WGS) entry which is preliminary data.</text>
</comment>
<dbReference type="Pfam" id="PF00471">
    <property type="entry name" value="Ribosomal_L33"/>
    <property type="match status" value="1"/>
</dbReference>
<evidence type="ECO:0000313" key="7">
    <source>
        <dbReference type="Proteomes" id="UP000487649"/>
    </source>
</evidence>
<dbReference type="PROSITE" id="PS00582">
    <property type="entry name" value="RIBOSOMAL_L33"/>
    <property type="match status" value="1"/>
</dbReference>
<dbReference type="Proteomes" id="UP000487649">
    <property type="component" value="Unassembled WGS sequence"/>
</dbReference>
<accession>A0A6A8SFJ3</accession>
<dbReference type="HAMAP" id="MF_00294">
    <property type="entry name" value="Ribosomal_bL33"/>
    <property type="match status" value="1"/>
</dbReference>
<organism evidence="6 7">
    <name type="scientific">Turicibacter sanguinis</name>
    <dbReference type="NCBI Taxonomy" id="154288"/>
    <lineage>
        <taxon>Bacteria</taxon>
        <taxon>Bacillati</taxon>
        <taxon>Bacillota</taxon>
        <taxon>Erysipelotrichia</taxon>
        <taxon>Erysipelotrichales</taxon>
        <taxon>Turicibacteraceae</taxon>
        <taxon>Turicibacter</taxon>
    </lineage>
</organism>
<dbReference type="InterPro" id="IPR001705">
    <property type="entry name" value="Ribosomal_bL33"/>
</dbReference>
<dbReference type="InterPro" id="IPR011332">
    <property type="entry name" value="Ribosomal_zn-bd"/>
</dbReference>
<keyword evidence="3 5" id="KW-0687">Ribonucleoprotein</keyword>
<dbReference type="AlphaFoldDB" id="A0A6A8SFJ3"/>
<dbReference type="Gene3D" id="2.20.28.120">
    <property type="entry name" value="Ribosomal protein L33"/>
    <property type="match status" value="1"/>
</dbReference>
<dbReference type="GO" id="GO:0005840">
    <property type="term" value="C:ribosome"/>
    <property type="evidence" value="ECO:0007669"/>
    <property type="project" value="UniProtKB-KW"/>
</dbReference>
<evidence type="ECO:0000313" key="6">
    <source>
        <dbReference type="EMBL" id="MTK21427.1"/>
    </source>
</evidence>
<evidence type="ECO:0000256" key="3">
    <source>
        <dbReference type="ARBA" id="ARBA00023274"/>
    </source>
</evidence>
<dbReference type="NCBIfam" id="NF001764">
    <property type="entry name" value="PRK00504.1"/>
    <property type="match status" value="1"/>
</dbReference>
<reference evidence="6 7" key="1">
    <citation type="journal article" date="2019" name="Nat. Med.">
        <title>A library of human gut bacterial isolates paired with longitudinal multiomics data enables mechanistic microbiome research.</title>
        <authorList>
            <person name="Poyet M."/>
            <person name="Groussin M."/>
            <person name="Gibbons S.M."/>
            <person name="Avila-Pacheco J."/>
            <person name="Jiang X."/>
            <person name="Kearney S.M."/>
            <person name="Perrotta A.R."/>
            <person name="Berdy B."/>
            <person name="Zhao S."/>
            <person name="Lieberman T.D."/>
            <person name="Swanson P.K."/>
            <person name="Smith M."/>
            <person name="Roesemann S."/>
            <person name="Alexander J.E."/>
            <person name="Rich S.A."/>
            <person name="Livny J."/>
            <person name="Vlamakis H."/>
            <person name="Clish C."/>
            <person name="Bullock K."/>
            <person name="Deik A."/>
            <person name="Scott J."/>
            <person name="Pierce K.A."/>
            <person name="Xavier R.J."/>
            <person name="Alm E.J."/>
        </authorList>
    </citation>
    <scope>NUCLEOTIDE SEQUENCE [LARGE SCALE GENOMIC DNA]</scope>
    <source>
        <strain evidence="6 7">BIOML-A198</strain>
    </source>
</reference>
<proteinExistence type="inferred from homology"/>
<dbReference type="SUPFAM" id="SSF57829">
    <property type="entry name" value="Zn-binding ribosomal proteins"/>
    <property type="match status" value="1"/>
</dbReference>
<dbReference type="GO" id="GO:0003735">
    <property type="term" value="F:structural constituent of ribosome"/>
    <property type="evidence" value="ECO:0007669"/>
    <property type="project" value="InterPro"/>
</dbReference>
<dbReference type="NCBIfam" id="TIGR01023">
    <property type="entry name" value="rpmG_bact"/>
    <property type="match status" value="1"/>
</dbReference>